<dbReference type="EMBL" id="CM000586">
    <property type="protein sequence ID" value="EWG51314.1"/>
    <property type="molecule type" value="Genomic_DNA"/>
</dbReference>
<dbReference type="OrthoDB" id="4776522at2759"/>
<dbReference type="VEuPathDB" id="FungiDB:FVEG_10324"/>
<keyword evidence="3" id="KW-1185">Reference proteome</keyword>
<proteinExistence type="predicted"/>
<dbReference type="RefSeq" id="XP_018757505.1">
    <property type="nucleotide sequence ID" value="XM_018899441.1"/>
</dbReference>
<evidence type="ECO:0000313" key="2">
    <source>
        <dbReference type="EMBL" id="EWG51314.1"/>
    </source>
</evidence>
<gene>
    <name evidence="2" type="ORF">FVEG_10324</name>
</gene>
<reference evidence="2 3" key="1">
    <citation type="journal article" date="2010" name="Nature">
        <title>Comparative genomics reveals mobile pathogenicity chromosomes in Fusarium.</title>
        <authorList>
            <person name="Ma L.J."/>
            <person name="van der Does H.C."/>
            <person name="Borkovich K.A."/>
            <person name="Coleman J.J."/>
            <person name="Daboussi M.J."/>
            <person name="Di Pietro A."/>
            <person name="Dufresne M."/>
            <person name="Freitag M."/>
            <person name="Grabherr M."/>
            <person name="Henrissat B."/>
            <person name="Houterman P.M."/>
            <person name="Kang S."/>
            <person name="Shim W.B."/>
            <person name="Woloshuk C."/>
            <person name="Xie X."/>
            <person name="Xu J.R."/>
            <person name="Antoniw J."/>
            <person name="Baker S.E."/>
            <person name="Bluhm B.H."/>
            <person name="Breakspear A."/>
            <person name="Brown D.W."/>
            <person name="Butchko R.A."/>
            <person name="Chapman S."/>
            <person name="Coulson R."/>
            <person name="Coutinho P.M."/>
            <person name="Danchin E.G."/>
            <person name="Diener A."/>
            <person name="Gale L.R."/>
            <person name="Gardiner D.M."/>
            <person name="Goff S."/>
            <person name="Hammond-Kosack K.E."/>
            <person name="Hilburn K."/>
            <person name="Hua-Van A."/>
            <person name="Jonkers W."/>
            <person name="Kazan K."/>
            <person name="Kodira C.D."/>
            <person name="Koehrsen M."/>
            <person name="Kumar L."/>
            <person name="Lee Y.H."/>
            <person name="Li L."/>
            <person name="Manners J.M."/>
            <person name="Miranda-Saavedra D."/>
            <person name="Mukherjee M."/>
            <person name="Park G."/>
            <person name="Park J."/>
            <person name="Park S.Y."/>
            <person name="Proctor R.H."/>
            <person name="Regev A."/>
            <person name="Ruiz-Roldan M.C."/>
            <person name="Sain D."/>
            <person name="Sakthikumar S."/>
            <person name="Sykes S."/>
            <person name="Schwartz D.C."/>
            <person name="Turgeon B.G."/>
            <person name="Wapinski I."/>
            <person name="Yoder O."/>
            <person name="Young S."/>
            <person name="Zeng Q."/>
            <person name="Zhou S."/>
            <person name="Galagan J."/>
            <person name="Cuomo C.A."/>
            <person name="Kistler H.C."/>
            <person name="Rep M."/>
        </authorList>
    </citation>
    <scope>NUCLEOTIDE SEQUENCE [LARGE SCALE GENOMIC DNA]</scope>
    <source>
        <strain evidence="3">M3125 / FGSC 7600</strain>
    </source>
</reference>
<dbReference type="KEGG" id="fvr:FVEG_10324"/>
<organism evidence="2 3">
    <name type="scientific">Gibberella moniliformis (strain M3125 / FGSC 7600)</name>
    <name type="common">Maize ear and stalk rot fungus</name>
    <name type="synonym">Fusarium verticillioides</name>
    <dbReference type="NCBI Taxonomy" id="334819"/>
    <lineage>
        <taxon>Eukaryota</taxon>
        <taxon>Fungi</taxon>
        <taxon>Dikarya</taxon>
        <taxon>Ascomycota</taxon>
        <taxon>Pezizomycotina</taxon>
        <taxon>Sordariomycetes</taxon>
        <taxon>Hypocreomycetidae</taxon>
        <taxon>Hypocreales</taxon>
        <taxon>Nectriaceae</taxon>
        <taxon>Fusarium</taxon>
        <taxon>Fusarium fujikuroi species complex</taxon>
    </lineage>
</organism>
<evidence type="ECO:0000313" key="3">
    <source>
        <dbReference type="Proteomes" id="UP000009096"/>
    </source>
</evidence>
<feature type="compositionally biased region" description="Low complexity" evidence="1">
    <location>
        <begin position="387"/>
        <end position="398"/>
    </location>
</feature>
<feature type="region of interest" description="Disordered" evidence="1">
    <location>
        <begin position="323"/>
        <end position="355"/>
    </location>
</feature>
<dbReference type="AlphaFoldDB" id="W7MU59"/>
<dbReference type="EMBL" id="DS022255">
    <property type="protein sequence ID" value="EWG51314.1"/>
    <property type="molecule type" value="Genomic_DNA"/>
</dbReference>
<protein>
    <submittedName>
        <fullName evidence="2">Uncharacterized protein</fullName>
    </submittedName>
</protein>
<dbReference type="GeneID" id="30067920"/>
<accession>W7MU59</accession>
<dbReference type="eggNOG" id="ENOG502SY80">
    <property type="taxonomic scope" value="Eukaryota"/>
</dbReference>
<name>W7MU59_GIBM7</name>
<sequence>MTMAFLPRLMQQQPYKPTCTHLTMTRIYDADSKCSSCHEPGQFGWLYQCTQDHEKIIEEKLPCMEYLDFNFRKNMVIRKGSAEARRDKLSFLRELTPDQMASYRPDQIATILKQREELKDVIAKEERQKSTSALFSNLLPPLGFESSFSDKGQRTIDEDTLCQYKICQRCRPVCVDRAFLSLNAVADGEITPTAAAGFGFESLGGRPVIDKDVVRHIDEHRPRPQIGNRRMMELLDEQIARMLASHNQNQPFRNGLRSKISGLRGGRQLPTVKNVAAKRQRMREEGKVLANAAQGDAEAITSTPDLLGNPWPWLATFHEPDEHEDHQINNSQHPRQRGRATRIPRPTTPGSRSARRRLTDQLLSSTSNILPLDGYSWSLFGGGENTVSTTTSSLSDTSNIKSSGAENEGNGEGPSPMSLGTDHGVAMTEESIEARVPDVMTQV</sequence>
<evidence type="ECO:0000256" key="1">
    <source>
        <dbReference type="SAM" id="MobiDB-lite"/>
    </source>
</evidence>
<dbReference type="Proteomes" id="UP000009096">
    <property type="component" value="Chromosome 9"/>
</dbReference>
<feature type="region of interest" description="Disordered" evidence="1">
    <location>
        <begin position="387"/>
        <end position="426"/>
    </location>
</feature>